<organism evidence="4 5">
    <name type="scientific">Labeo rohita</name>
    <name type="common">Indian major carp</name>
    <name type="synonym">Cyprinus rohita</name>
    <dbReference type="NCBI Taxonomy" id="84645"/>
    <lineage>
        <taxon>Eukaryota</taxon>
        <taxon>Metazoa</taxon>
        <taxon>Chordata</taxon>
        <taxon>Craniata</taxon>
        <taxon>Vertebrata</taxon>
        <taxon>Euteleostomi</taxon>
        <taxon>Actinopterygii</taxon>
        <taxon>Neopterygii</taxon>
        <taxon>Teleostei</taxon>
        <taxon>Ostariophysi</taxon>
        <taxon>Cypriniformes</taxon>
        <taxon>Cyprinidae</taxon>
        <taxon>Labeoninae</taxon>
        <taxon>Labeonini</taxon>
        <taxon>Labeo</taxon>
    </lineage>
</organism>
<evidence type="ECO:0000256" key="2">
    <source>
        <dbReference type="ARBA" id="ARBA00022490"/>
    </source>
</evidence>
<name>A0ABQ8LIV2_LABRO</name>
<reference evidence="4 5" key="1">
    <citation type="submission" date="2022-01" db="EMBL/GenBank/DDBJ databases">
        <title>A high-quality chromosome-level genome assembly of rohu carp, Labeo rohita.</title>
        <authorList>
            <person name="Arick M.A. II"/>
            <person name="Hsu C.-Y."/>
            <person name="Magbanua Z."/>
            <person name="Pechanova O."/>
            <person name="Grover C."/>
            <person name="Miller E."/>
            <person name="Thrash A."/>
            <person name="Ezzel L."/>
            <person name="Alam S."/>
            <person name="Benzie J."/>
            <person name="Hamilton M."/>
            <person name="Karsi A."/>
            <person name="Lawrence M.L."/>
            <person name="Peterson D.G."/>
        </authorList>
    </citation>
    <scope>NUCLEOTIDE SEQUENCE [LARGE SCALE GENOMIC DNA]</scope>
    <source>
        <strain evidence="5">BAU-BD-2019</strain>
        <tissue evidence="4">Blood</tissue>
    </source>
</reference>
<dbReference type="InterPro" id="IPR001611">
    <property type="entry name" value="Leu-rich_rpt"/>
</dbReference>
<dbReference type="PANTHER" id="PTHR45690">
    <property type="entry name" value="NACHT, LRR AND PYD DOMAINS-CONTAINING PROTEIN 12"/>
    <property type="match status" value="1"/>
</dbReference>
<proteinExistence type="predicted"/>
<dbReference type="SMART" id="SM00365">
    <property type="entry name" value="LRR_SD22"/>
    <property type="match status" value="7"/>
</dbReference>
<dbReference type="PROSITE" id="PS51450">
    <property type="entry name" value="LRR"/>
    <property type="match status" value="1"/>
</dbReference>
<evidence type="ECO:0000256" key="1">
    <source>
        <dbReference type="ARBA" id="ARBA00004496"/>
    </source>
</evidence>
<dbReference type="Proteomes" id="UP000830375">
    <property type="component" value="Unassembled WGS sequence"/>
</dbReference>
<dbReference type="Pfam" id="PF13516">
    <property type="entry name" value="LRR_6"/>
    <property type="match status" value="15"/>
</dbReference>
<dbReference type="InterPro" id="IPR006553">
    <property type="entry name" value="Leu-rich_rpt_Cys-con_subtyp"/>
</dbReference>
<comment type="caution">
    <text evidence="4">The sequence shown here is derived from an EMBL/GenBank/DDBJ whole genome shotgun (WGS) entry which is preliminary data.</text>
</comment>
<comment type="subcellular location">
    <subcellularLocation>
        <location evidence="1">Cytoplasm</location>
    </subcellularLocation>
</comment>
<dbReference type="SMART" id="SM00367">
    <property type="entry name" value="LRR_CC"/>
    <property type="match status" value="10"/>
</dbReference>
<gene>
    <name evidence="4" type="ORF">H4Q32_000630</name>
</gene>
<dbReference type="InterPro" id="IPR050637">
    <property type="entry name" value="NLRP_innate_immun_reg"/>
</dbReference>
<dbReference type="SMART" id="SM00368">
    <property type="entry name" value="LRR_RI"/>
    <property type="match status" value="28"/>
</dbReference>
<sequence length="1026" mass="112489">MIKMLAVLKDLTEDGYKDLASALRSNPSHLIELDLTGNDPGQSGVKELNDLLQDPNCQLKKLRFLSPDAEEACQYVTGVVGINLLLLRELNLSGHELVDTRVNQIAALLQDKHCQLNTLQLRDCGLTEESCSALSTVLTSNNSLKELDISNNNLQDSGVKKLQNGLENTNCTLEKLRLSDCSITEEGYKALASALRSNPSHLIELDLKENDPGQSGVKELNDLLQDPHCQLKTLRFLSPDAEEACQYVTGIVGINPLLLRELNLSGHELVDTQVNQISALLQDKHCKVNALILNNSSITEEGCHVLAAALNSNPSNLKELDLSMSKLGNTGMKIILTLLKNVQCRLETVKLNCISITDEGCAALASVVNSNLRELDLSENQLGNSGVTEISSLLRNSQCKLQILRLLNCSITEEGYKALASALRSNPSHLIELDLTGNDPGQSGVKELNDLLQDPNCQLKTLRFLGPAADEACQYVNRVLGENLLLLRKLNLSESELGPSALKDLAVVLQDNHCKLDKLMFNCISITEEGCAALTSAFNSNPSNLKELDLSGNKLGNSGVTEISTLLGNSQCTLQILRLSDCSITEEGYKALASALKSNPSHLIELELTGNDPGQSGVKQLSDLLQDPNCQLKTLSLCECSITERQCLILTSALKSNLSHLRDLDLSGNKIENKGVKHICELLIDFHCKLERLRFRGCEMTDEGCSALTSALKSNPSHLRELDLSENKLGDSGFENLSDLLMNPQCKLEILALCKCSIKEKQCIFLTSALKSNPSHLRELDLSGNVLKHTRVNKFYDILKDSHCKLERLRLSYCAIKSEDCSALISALKSNPSHLRELTLSGNELGQLGATNLSDLLMSPQCKLEKLDLCRCSITEKQCLILTSALKSNPSHLRELDLSKNKLGNSGVENLGVLLGSSQCKLEKLHLNDCGITDVACLAQSLAETKALQFLKELDLSNNKIGDSKQQLSDVLRNRSLEKEHLLRWKAGVNYIGSFSGWLTSWSKAQEEPVELTEQEKSLSDDEFSI</sequence>
<evidence type="ECO:0000256" key="3">
    <source>
        <dbReference type="ARBA" id="ARBA00022737"/>
    </source>
</evidence>
<dbReference type="InterPro" id="IPR032675">
    <property type="entry name" value="LRR_dom_sf"/>
</dbReference>
<keyword evidence="2" id="KW-0963">Cytoplasm</keyword>
<dbReference type="SMART" id="SM00364">
    <property type="entry name" value="LRR_BAC"/>
    <property type="match status" value="4"/>
</dbReference>
<dbReference type="SUPFAM" id="SSF52047">
    <property type="entry name" value="RNI-like"/>
    <property type="match status" value="4"/>
</dbReference>
<protein>
    <submittedName>
        <fullName evidence="4">Ribonuclease inhibitor</fullName>
    </submittedName>
</protein>
<keyword evidence="3" id="KW-0677">Repeat</keyword>
<accession>A0ABQ8LIV2</accession>
<dbReference type="EMBL" id="JACTAM010000022">
    <property type="protein sequence ID" value="KAI2650604.1"/>
    <property type="molecule type" value="Genomic_DNA"/>
</dbReference>
<evidence type="ECO:0000313" key="5">
    <source>
        <dbReference type="Proteomes" id="UP000830375"/>
    </source>
</evidence>
<evidence type="ECO:0000313" key="4">
    <source>
        <dbReference type="EMBL" id="KAI2650604.1"/>
    </source>
</evidence>
<keyword evidence="5" id="KW-1185">Reference proteome</keyword>
<dbReference type="Gene3D" id="3.80.10.10">
    <property type="entry name" value="Ribonuclease Inhibitor"/>
    <property type="match status" value="6"/>
</dbReference>
<dbReference type="PANTHER" id="PTHR45690:SF19">
    <property type="entry name" value="NACHT, LRR AND PYD DOMAINS-CONTAINING PROTEIN 3"/>
    <property type="match status" value="1"/>
</dbReference>